<gene>
    <name evidence="3" type="ORF">MNB_SV-12-139</name>
</gene>
<keyword evidence="1" id="KW-0680">Restriction system</keyword>
<accession>A0A1W1CGM4</accession>
<dbReference type="SUPFAM" id="SSF116734">
    <property type="entry name" value="DNA methylase specificity domain"/>
    <property type="match status" value="1"/>
</dbReference>
<protein>
    <recommendedName>
        <fullName evidence="4">Type I restriction modification DNA specificity domain-containing protein</fullName>
    </recommendedName>
</protein>
<name>A0A1W1CGM4_9ZZZZ</name>
<dbReference type="EMBL" id="FPHE01000135">
    <property type="protein sequence ID" value="SFV64862.1"/>
    <property type="molecule type" value="Genomic_DNA"/>
</dbReference>
<dbReference type="AlphaFoldDB" id="A0A1W1CGM4"/>
<evidence type="ECO:0008006" key="4">
    <source>
        <dbReference type="Google" id="ProtNLM"/>
    </source>
</evidence>
<dbReference type="Gene3D" id="3.90.220.20">
    <property type="entry name" value="DNA methylase specificity domains"/>
    <property type="match status" value="1"/>
</dbReference>
<evidence type="ECO:0000256" key="2">
    <source>
        <dbReference type="ARBA" id="ARBA00023125"/>
    </source>
</evidence>
<evidence type="ECO:0000313" key="3">
    <source>
        <dbReference type="EMBL" id="SFV64862.1"/>
    </source>
</evidence>
<dbReference type="GO" id="GO:0003677">
    <property type="term" value="F:DNA binding"/>
    <property type="evidence" value="ECO:0007669"/>
    <property type="project" value="UniProtKB-KW"/>
</dbReference>
<dbReference type="InterPro" id="IPR044946">
    <property type="entry name" value="Restrct_endonuc_typeI_TRD_sf"/>
</dbReference>
<sequence>MKLKEIADIIKGAHLTEGQNKNSECKQKELTMVSLEPISFIDERKVIEVKNCKCESNQLTQVGDVVVSLYYPMIACYVDEGQDGFVVPHYMAIVRVKPDLDFDSRFIVQFINSVRGRRALGREITDSYGVVPTSLPLNYLNNVDIRERENVLLESF</sequence>
<evidence type="ECO:0000256" key="1">
    <source>
        <dbReference type="ARBA" id="ARBA00022747"/>
    </source>
</evidence>
<keyword evidence="2" id="KW-0238">DNA-binding</keyword>
<reference evidence="3" key="1">
    <citation type="submission" date="2016-10" db="EMBL/GenBank/DDBJ databases">
        <authorList>
            <person name="de Groot N.N."/>
        </authorList>
    </citation>
    <scope>NUCLEOTIDE SEQUENCE</scope>
</reference>
<proteinExistence type="predicted"/>
<dbReference type="GO" id="GO:0009307">
    <property type="term" value="P:DNA restriction-modification system"/>
    <property type="evidence" value="ECO:0007669"/>
    <property type="project" value="UniProtKB-KW"/>
</dbReference>
<organism evidence="3">
    <name type="scientific">hydrothermal vent metagenome</name>
    <dbReference type="NCBI Taxonomy" id="652676"/>
    <lineage>
        <taxon>unclassified sequences</taxon>
        <taxon>metagenomes</taxon>
        <taxon>ecological metagenomes</taxon>
    </lineage>
</organism>